<proteinExistence type="predicted"/>
<name>A0ABX2JXK3_9MYCO</name>
<sequence>MTDVKVKTTLTVLVVIVAISGVIWTLASMQTQVGVPKAIGVGKPAQDPAFLTVDPVSGTPTEWVSAVCRERVHQLPSDMGNPLRGIGFLYPNTEFELPGSTYSAICKAQATPVSDQVLLLAEYLDEDSMQLDLADNGVKWYCFAGHRGRLLVIATRAAESYAGSNGLATSPVLEPLTSYEFSVYGDPGP</sequence>
<evidence type="ECO:0000313" key="3">
    <source>
        <dbReference type="Proteomes" id="UP000708347"/>
    </source>
</evidence>
<accession>A0ABX2JXK3</accession>
<comment type="caution">
    <text evidence="2">The sequence shown here is derived from an EMBL/GenBank/DDBJ whole genome shotgun (WGS) entry which is preliminary data.</text>
</comment>
<protein>
    <submittedName>
        <fullName evidence="2">Uncharacterized protein</fullName>
    </submittedName>
</protein>
<reference evidence="2 3" key="1">
    <citation type="submission" date="2019-05" db="EMBL/GenBank/DDBJ databases">
        <title>Mycolicibacterium sphagni ENV482 genome assembly.</title>
        <authorList>
            <person name="Chen W."/>
            <person name="Faulkner N.W."/>
            <person name="Hyman M.R."/>
        </authorList>
    </citation>
    <scope>NUCLEOTIDE SEQUENCE [LARGE SCALE GENOMIC DNA]</scope>
    <source>
        <strain evidence="2 3">ENV482</strain>
    </source>
</reference>
<evidence type="ECO:0000256" key="1">
    <source>
        <dbReference type="SAM" id="Phobius"/>
    </source>
</evidence>
<feature type="transmembrane region" description="Helical" evidence="1">
    <location>
        <begin position="6"/>
        <end position="27"/>
    </location>
</feature>
<dbReference type="Proteomes" id="UP000708347">
    <property type="component" value="Unassembled WGS sequence"/>
</dbReference>
<gene>
    <name evidence="2" type="ORF">FEG63_17480</name>
</gene>
<keyword evidence="1" id="KW-0472">Membrane</keyword>
<organism evidence="2 3">
    <name type="scientific">Mycolicibacterium sphagni</name>
    <dbReference type="NCBI Taxonomy" id="1786"/>
    <lineage>
        <taxon>Bacteria</taxon>
        <taxon>Bacillati</taxon>
        <taxon>Actinomycetota</taxon>
        <taxon>Actinomycetes</taxon>
        <taxon>Mycobacteriales</taxon>
        <taxon>Mycobacteriaceae</taxon>
        <taxon>Mycolicibacterium</taxon>
    </lineage>
</organism>
<evidence type="ECO:0000313" key="2">
    <source>
        <dbReference type="EMBL" id="NTY61338.1"/>
    </source>
</evidence>
<keyword evidence="3" id="KW-1185">Reference proteome</keyword>
<keyword evidence="1" id="KW-1133">Transmembrane helix</keyword>
<dbReference type="EMBL" id="VBSB01000010">
    <property type="protein sequence ID" value="NTY61338.1"/>
    <property type="molecule type" value="Genomic_DNA"/>
</dbReference>
<keyword evidence="1" id="KW-0812">Transmembrane</keyword>